<dbReference type="AlphaFoldDB" id="N6T8K0"/>
<accession>N6T8K0</accession>
<dbReference type="OMA" id="NIQEWIG"/>
<gene>
    <name evidence="1" type="ORF">YQE_09363</name>
</gene>
<sequence length="121" mass="13694">MPNIGGPNPSKRRLLCSVARSILSYAAPIWGYTLSKERHRNMYSRIQRQAALRICSAYRTASTDAILVIAETPPMDLLIEEIMQIAQAPPLQKNATRREAKEKTIRMAELQQGRMDTQIDP</sequence>
<evidence type="ECO:0000313" key="1">
    <source>
        <dbReference type="EMBL" id="ENN74038.1"/>
    </source>
</evidence>
<proteinExistence type="predicted"/>
<feature type="non-terminal residue" evidence="1">
    <location>
        <position position="1"/>
    </location>
</feature>
<name>N6T8K0_DENPD</name>
<dbReference type="HOGENOM" id="CLU_1961365_0_0_1"/>
<organism evidence="1">
    <name type="scientific">Dendroctonus ponderosae</name>
    <name type="common">Mountain pine beetle</name>
    <dbReference type="NCBI Taxonomy" id="77166"/>
    <lineage>
        <taxon>Eukaryota</taxon>
        <taxon>Metazoa</taxon>
        <taxon>Ecdysozoa</taxon>
        <taxon>Arthropoda</taxon>
        <taxon>Hexapoda</taxon>
        <taxon>Insecta</taxon>
        <taxon>Pterygota</taxon>
        <taxon>Neoptera</taxon>
        <taxon>Endopterygota</taxon>
        <taxon>Coleoptera</taxon>
        <taxon>Polyphaga</taxon>
        <taxon>Cucujiformia</taxon>
        <taxon>Curculionidae</taxon>
        <taxon>Scolytinae</taxon>
        <taxon>Dendroctonus</taxon>
    </lineage>
</organism>
<dbReference type="EMBL" id="KB741081">
    <property type="protein sequence ID" value="ENN74038.1"/>
    <property type="molecule type" value="Genomic_DNA"/>
</dbReference>
<protein>
    <submittedName>
        <fullName evidence="1">Uncharacterized protein</fullName>
    </submittedName>
</protein>
<reference evidence="1" key="1">
    <citation type="journal article" date="2013" name="Genome Biol.">
        <title>Draft genome of the mountain pine beetle, Dendroctonus ponderosae Hopkins, a major forest pest.</title>
        <authorList>
            <person name="Keeling C.I."/>
            <person name="Yuen M.M."/>
            <person name="Liao N.Y."/>
            <person name="Docking T.R."/>
            <person name="Chan S.K."/>
            <person name="Taylor G.A."/>
            <person name="Palmquist D.L."/>
            <person name="Jackman S.D."/>
            <person name="Nguyen A."/>
            <person name="Li M."/>
            <person name="Henderson H."/>
            <person name="Janes J.K."/>
            <person name="Zhao Y."/>
            <person name="Pandoh P."/>
            <person name="Moore R."/>
            <person name="Sperling F.A."/>
            <person name="Huber D.P."/>
            <person name="Birol I."/>
            <person name="Jones S.J."/>
            <person name="Bohlmann J."/>
        </authorList>
    </citation>
    <scope>NUCLEOTIDE SEQUENCE</scope>
</reference>